<reference evidence="2" key="2">
    <citation type="submission" date="2023-06" db="EMBL/GenBank/DDBJ databases">
        <authorList>
            <person name="Ma L."/>
            <person name="Liu K.-W."/>
            <person name="Li Z."/>
            <person name="Hsiao Y.-Y."/>
            <person name="Qi Y."/>
            <person name="Fu T."/>
            <person name="Tang G."/>
            <person name="Zhang D."/>
            <person name="Sun W.-H."/>
            <person name="Liu D.-K."/>
            <person name="Li Y."/>
            <person name="Chen G.-Z."/>
            <person name="Liu X.-D."/>
            <person name="Liao X.-Y."/>
            <person name="Jiang Y.-T."/>
            <person name="Yu X."/>
            <person name="Hao Y."/>
            <person name="Huang J."/>
            <person name="Zhao X.-W."/>
            <person name="Ke S."/>
            <person name="Chen Y.-Y."/>
            <person name="Wu W.-L."/>
            <person name="Hsu J.-L."/>
            <person name="Lin Y.-F."/>
            <person name="Huang M.-D."/>
            <person name="Li C.-Y."/>
            <person name="Huang L."/>
            <person name="Wang Z.-W."/>
            <person name="Zhao X."/>
            <person name="Zhong W.-Y."/>
            <person name="Peng D.-H."/>
            <person name="Ahmad S."/>
            <person name="Lan S."/>
            <person name="Zhang J.-S."/>
            <person name="Tsai W.-C."/>
            <person name="Van De Peer Y."/>
            <person name="Liu Z.-J."/>
        </authorList>
    </citation>
    <scope>NUCLEOTIDE SEQUENCE</scope>
    <source>
        <strain evidence="2">CP</strain>
        <tissue evidence="2">Leaves</tissue>
    </source>
</reference>
<keyword evidence="3" id="KW-1185">Reference proteome</keyword>
<dbReference type="GO" id="GO:0030125">
    <property type="term" value="C:clathrin vesicle coat"/>
    <property type="evidence" value="ECO:0007669"/>
    <property type="project" value="TreeGrafter"/>
</dbReference>
<feature type="region of interest" description="Disordered" evidence="1">
    <location>
        <begin position="49"/>
        <end position="92"/>
    </location>
</feature>
<evidence type="ECO:0000313" key="2">
    <source>
        <dbReference type="EMBL" id="KAK1309041.1"/>
    </source>
</evidence>
<dbReference type="GO" id="GO:0030276">
    <property type="term" value="F:clathrin binding"/>
    <property type="evidence" value="ECO:0007669"/>
    <property type="project" value="TreeGrafter"/>
</dbReference>
<dbReference type="GO" id="GO:0006897">
    <property type="term" value="P:endocytosis"/>
    <property type="evidence" value="ECO:0007669"/>
    <property type="project" value="TreeGrafter"/>
</dbReference>
<proteinExistence type="predicted"/>
<dbReference type="GO" id="GO:0005543">
    <property type="term" value="F:phospholipid binding"/>
    <property type="evidence" value="ECO:0007669"/>
    <property type="project" value="TreeGrafter"/>
</dbReference>
<dbReference type="PANTHER" id="PTHR12276:SF95">
    <property type="entry name" value="ENTH_VHS FAMILY PROTEIN"/>
    <property type="match status" value="1"/>
</dbReference>
<evidence type="ECO:0000313" key="3">
    <source>
        <dbReference type="Proteomes" id="UP001180020"/>
    </source>
</evidence>
<dbReference type="Gene3D" id="1.25.40.90">
    <property type="match status" value="1"/>
</dbReference>
<protein>
    <submittedName>
        <fullName evidence="2">Uncharacterized protein</fullName>
    </submittedName>
</protein>
<organism evidence="2 3">
    <name type="scientific">Acorus calamus</name>
    <name type="common">Sweet flag</name>
    <dbReference type="NCBI Taxonomy" id="4465"/>
    <lineage>
        <taxon>Eukaryota</taxon>
        <taxon>Viridiplantae</taxon>
        <taxon>Streptophyta</taxon>
        <taxon>Embryophyta</taxon>
        <taxon>Tracheophyta</taxon>
        <taxon>Spermatophyta</taxon>
        <taxon>Magnoliopsida</taxon>
        <taxon>Liliopsida</taxon>
        <taxon>Acoraceae</taxon>
        <taxon>Acorus</taxon>
    </lineage>
</organism>
<dbReference type="InterPro" id="IPR008942">
    <property type="entry name" value="ENTH_VHS"/>
</dbReference>
<dbReference type="AlphaFoldDB" id="A0AAV9E6I4"/>
<dbReference type="EMBL" id="JAUJYO010000009">
    <property type="protein sequence ID" value="KAK1309041.1"/>
    <property type="molecule type" value="Genomic_DNA"/>
</dbReference>
<name>A0AAV9E6I4_ACOCL</name>
<accession>A0AAV9E6I4</accession>
<dbReference type="GO" id="GO:0005886">
    <property type="term" value="C:plasma membrane"/>
    <property type="evidence" value="ECO:0007669"/>
    <property type="project" value="TreeGrafter"/>
</dbReference>
<dbReference type="Proteomes" id="UP001180020">
    <property type="component" value="Unassembled WGS sequence"/>
</dbReference>
<comment type="caution">
    <text evidence="2">The sequence shown here is derived from an EMBL/GenBank/DDBJ whole genome shotgun (WGS) entry which is preliminary data.</text>
</comment>
<gene>
    <name evidence="2" type="ORF">QJS10_CPA09g02030</name>
</gene>
<dbReference type="PANTHER" id="PTHR12276">
    <property type="entry name" value="EPSIN/ENT-RELATED"/>
    <property type="match status" value="1"/>
</dbReference>
<evidence type="ECO:0000256" key="1">
    <source>
        <dbReference type="SAM" id="MobiDB-lite"/>
    </source>
</evidence>
<reference evidence="2" key="1">
    <citation type="journal article" date="2023" name="Nat. Commun.">
        <title>Diploid and tetraploid genomes of Acorus and the evolution of monocots.</title>
        <authorList>
            <person name="Ma L."/>
            <person name="Liu K.W."/>
            <person name="Li Z."/>
            <person name="Hsiao Y.Y."/>
            <person name="Qi Y."/>
            <person name="Fu T."/>
            <person name="Tang G.D."/>
            <person name="Zhang D."/>
            <person name="Sun W.H."/>
            <person name="Liu D.K."/>
            <person name="Li Y."/>
            <person name="Chen G.Z."/>
            <person name="Liu X.D."/>
            <person name="Liao X.Y."/>
            <person name="Jiang Y.T."/>
            <person name="Yu X."/>
            <person name="Hao Y."/>
            <person name="Huang J."/>
            <person name="Zhao X.W."/>
            <person name="Ke S."/>
            <person name="Chen Y.Y."/>
            <person name="Wu W.L."/>
            <person name="Hsu J.L."/>
            <person name="Lin Y.F."/>
            <person name="Huang M.D."/>
            <person name="Li C.Y."/>
            <person name="Huang L."/>
            <person name="Wang Z.W."/>
            <person name="Zhao X."/>
            <person name="Zhong W.Y."/>
            <person name="Peng D.H."/>
            <person name="Ahmad S."/>
            <person name="Lan S."/>
            <person name="Zhang J.S."/>
            <person name="Tsai W.C."/>
            <person name="Van de Peer Y."/>
            <person name="Liu Z.J."/>
        </authorList>
    </citation>
    <scope>NUCLEOTIDE SEQUENCE</scope>
    <source>
        <strain evidence="2">CP</strain>
    </source>
</reference>
<feature type="compositionally biased region" description="Low complexity" evidence="1">
    <location>
        <begin position="51"/>
        <end position="87"/>
    </location>
</feature>
<sequence length="227" mass="25120">MMFRFNWGACMQKKSESILNLLSDDDLLQQSRSKALKISKEIQGFGNLIISPSSSSSSSPVSTPSKMTTSRTSSFGSSSHSSTTSSTNHDELTMNMHDDHQLKQRRPQQPLKDLIDLGPIEEKGVVDDDDEEGCEKKLIELEEVGKGRRSGGDGGRGGGFRSLSDVGRVLRREDSCYSEGFDKFPSTLTQTYRRISVVLMKQNSTGPVDTCSNMSMDLCRPSEEDFE</sequence>
<dbReference type="GO" id="GO:0005768">
    <property type="term" value="C:endosome"/>
    <property type="evidence" value="ECO:0007669"/>
    <property type="project" value="TreeGrafter"/>
</dbReference>